<dbReference type="InterPro" id="IPR036770">
    <property type="entry name" value="Ankyrin_rpt-contain_sf"/>
</dbReference>
<dbReference type="SUPFAM" id="SSF48403">
    <property type="entry name" value="Ankyrin repeat"/>
    <property type="match status" value="1"/>
</dbReference>
<reference evidence="6 7" key="1">
    <citation type="submission" date="2024-02" db="EMBL/GenBank/DDBJ databases">
        <title>Chromosome-scale genome assembly of the rough periwinkle Littorina saxatilis.</title>
        <authorList>
            <person name="De Jode A."/>
            <person name="Faria R."/>
            <person name="Formenti G."/>
            <person name="Sims Y."/>
            <person name="Smith T.P."/>
            <person name="Tracey A."/>
            <person name="Wood J.M.D."/>
            <person name="Zagrodzka Z.B."/>
            <person name="Johannesson K."/>
            <person name="Butlin R.K."/>
            <person name="Leder E.H."/>
        </authorList>
    </citation>
    <scope>NUCLEOTIDE SEQUENCE [LARGE SCALE GENOMIC DNA]</scope>
    <source>
        <strain evidence="6">Snail1</strain>
        <tissue evidence="6">Muscle</tissue>
    </source>
</reference>
<dbReference type="InterPro" id="IPR001496">
    <property type="entry name" value="SOCS_box"/>
</dbReference>
<dbReference type="Pfam" id="PF12796">
    <property type="entry name" value="Ank_2"/>
    <property type="match status" value="3"/>
</dbReference>
<feature type="repeat" description="ANK" evidence="3">
    <location>
        <begin position="198"/>
        <end position="230"/>
    </location>
</feature>
<keyword evidence="2 3" id="KW-0040">ANK repeat</keyword>
<name>A0AAN9G093_9CAEN</name>
<dbReference type="SUPFAM" id="SSF158235">
    <property type="entry name" value="SOCS box-like"/>
    <property type="match status" value="1"/>
</dbReference>
<feature type="region of interest" description="Disordered" evidence="4">
    <location>
        <begin position="1"/>
        <end position="39"/>
    </location>
</feature>
<sequence>MSGQVKETSGEDAIHSSSPASGGETGEKTQEEGVTAVHAASSKGNLEVLQLLLDGGCSINERTRSELSPLHCAAGCGHAHIVRHLVVAGASVNMVDSGGRTPVFTAAENGYLDCVIALTQAFADTTIKSNKGLTPLCVAVLNDYTDIAVMLLSYGPQCVNVCDGGNSLPLHYAVRNGNAQLVTALFAAGSRKNVLNKNFESPVHHAVVGGNLEVLELLVKAGCDVNLCESMGNVTPLHVAVNMHSDIQLFRPMLHLLLQGGCILNWRAFSTLETPLYRSLGLGKTDMSRELISHGADPNLASPFDITALQRACQKGNVGLVNLLLSCGINWKRERWMSSYDTSCRREVIELIHLWKDSVVSLQALCRIRVRNTIAEKLEWTLDRVVLPQKVRNYILLRDLVDTHLTYTLPLVTIPHEK</sequence>
<accession>A0AAN9G093</accession>
<protein>
    <recommendedName>
        <fullName evidence="5">SOCS box domain-containing protein</fullName>
    </recommendedName>
</protein>
<dbReference type="Proteomes" id="UP001374579">
    <property type="component" value="Unassembled WGS sequence"/>
</dbReference>
<feature type="repeat" description="ANK" evidence="3">
    <location>
        <begin position="271"/>
        <end position="303"/>
    </location>
</feature>
<dbReference type="PROSITE" id="PS50297">
    <property type="entry name" value="ANK_REP_REGION"/>
    <property type="match status" value="4"/>
</dbReference>
<gene>
    <name evidence="6" type="ORF">V1264_010104</name>
</gene>
<dbReference type="Gene3D" id="1.25.40.20">
    <property type="entry name" value="Ankyrin repeat-containing domain"/>
    <property type="match status" value="3"/>
</dbReference>
<evidence type="ECO:0000259" key="5">
    <source>
        <dbReference type="PROSITE" id="PS50225"/>
    </source>
</evidence>
<dbReference type="InterPro" id="IPR002110">
    <property type="entry name" value="Ankyrin_rpt"/>
</dbReference>
<dbReference type="PROSITE" id="PS50225">
    <property type="entry name" value="SOCS"/>
    <property type="match status" value="1"/>
</dbReference>
<feature type="repeat" description="ANK" evidence="3">
    <location>
        <begin position="65"/>
        <end position="97"/>
    </location>
</feature>
<dbReference type="AlphaFoldDB" id="A0AAN9G093"/>
<keyword evidence="1" id="KW-0677">Repeat</keyword>
<dbReference type="PROSITE" id="PS50088">
    <property type="entry name" value="ANK_REPEAT"/>
    <property type="match status" value="5"/>
</dbReference>
<keyword evidence="7" id="KW-1185">Reference proteome</keyword>
<feature type="domain" description="SOCS box" evidence="5">
    <location>
        <begin position="354"/>
        <end position="395"/>
    </location>
</feature>
<comment type="caution">
    <text evidence="6">The sequence shown here is derived from an EMBL/GenBank/DDBJ whole genome shotgun (WGS) entry which is preliminary data.</text>
</comment>
<evidence type="ECO:0000256" key="1">
    <source>
        <dbReference type="ARBA" id="ARBA00022737"/>
    </source>
</evidence>
<evidence type="ECO:0000256" key="4">
    <source>
        <dbReference type="SAM" id="MobiDB-lite"/>
    </source>
</evidence>
<proteinExistence type="predicted"/>
<dbReference type="GO" id="GO:0035556">
    <property type="term" value="P:intracellular signal transduction"/>
    <property type="evidence" value="ECO:0007669"/>
    <property type="project" value="InterPro"/>
</dbReference>
<feature type="repeat" description="ANK" evidence="3">
    <location>
        <begin position="32"/>
        <end position="64"/>
    </location>
</feature>
<dbReference type="EMBL" id="JBAMIC010000024">
    <property type="protein sequence ID" value="KAK7090289.1"/>
    <property type="molecule type" value="Genomic_DNA"/>
</dbReference>
<feature type="repeat" description="ANK" evidence="3">
    <location>
        <begin position="165"/>
        <end position="197"/>
    </location>
</feature>
<evidence type="ECO:0000256" key="2">
    <source>
        <dbReference type="ARBA" id="ARBA00023043"/>
    </source>
</evidence>
<evidence type="ECO:0000256" key="3">
    <source>
        <dbReference type="PROSITE-ProRule" id="PRU00023"/>
    </source>
</evidence>
<dbReference type="PANTHER" id="PTHR24173">
    <property type="entry name" value="ANKYRIN REPEAT CONTAINING"/>
    <property type="match status" value="1"/>
</dbReference>
<evidence type="ECO:0000313" key="6">
    <source>
        <dbReference type="EMBL" id="KAK7090289.1"/>
    </source>
</evidence>
<dbReference type="PANTHER" id="PTHR24173:SF74">
    <property type="entry name" value="ANKYRIN REPEAT DOMAIN-CONTAINING PROTEIN 16"/>
    <property type="match status" value="1"/>
</dbReference>
<dbReference type="InterPro" id="IPR036036">
    <property type="entry name" value="SOCS_box-like_dom_sf"/>
</dbReference>
<dbReference type="SMART" id="SM00248">
    <property type="entry name" value="ANK"/>
    <property type="match status" value="9"/>
</dbReference>
<evidence type="ECO:0000313" key="7">
    <source>
        <dbReference type="Proteomes" id="UP001374579"/>
    </source>
</evidence>
<organism evidence="6 7">
    <name type="scientific">Littorina saxatilis</name>
    <dbReference type="NCBI Taxonomy" id="31220"/>
    <lineage>
        <taxon>Eukaryota</taxon>
        <taxon>Metazoa</taxon>
        <taxon>Spiralia</taxon>
        <taxon>Lophotrochozoa</taxon>
        <taxon>Mollusca</taxon>
        <taxon>Gastropoda</taxon>
        <taxon>Caenogastropoda</taxon>
        <taxon>Littorinimorpha</taxon>
        <taxon>Littorinoidea</taxon>
        <taxon>Littorinidae</taxon>
        <taxon>Littorina</taxon>
    </lineage>
</organism>
<dbReference type="Pfam" id="PF00023">
    <property type="entry name" value="Ank"/>
    <property type="match status" value="1"/>
</dbReference>
<dbReference type="PRINTS" id="PR01415">
    <property type="entry name" value="ANKYRIN"/>
</dbReference>